<protein>
    <submittedName>
        <fullName evidence="3">Membrane-associated phospholipid phosphatase</fullName>
    </submittedName>
</protein>
<keyword evidence="1" id="KW-0472">Membrane</keyword>
<evidence type="ECO:0000313" key="4">
    <source>
        <dbReference type="Proteomes" id="UP000006228"/>
    </source>
</evidence>
<gene>
    <name evidence="3" type="ORF">VISI1226_15731</name>
</gene>
<feature type="transmembrane region" description="Helical" evidence="1">
    <location>
        <begin position="166"/>
        <end position="191"/>
    </location>
</feature>
<evidence type="ECO:0000259" key="2">
    <source>
        <dbReference type="Pfam" id="PF14378"/>
    </source>
</evidence>
<evidence type="ECO:0000313" key="3">
    <source>
        <dbReference type="EMBL" id="EGA68205.1"/>
    </source>
</evidence>
<feature type="transmembrane region" description="Helical" evidence="1">
    <location>
        <begin position="25"/>
        <end position="41"/>
    </location>
</feature>
<dbReference type="Proteomes" id="UP000006228">
    <property type="component" value="Unassembled WGS sequence"/>
</dbReference>
<comment type="caution">
    <text evidence="3">The sequence shown here is derived from an EMBL/GenBank/DDBJ whole genome shotgun (WGS) entry which is preliminary data.</text>
</comment>
<feature type="domain" description="Inositolphosphotransferase Aur1/Ipt1" evidence="2">
    <location>
        <begin position="143"/>
        <end position="348"/>
    </location>
</feature>
<reference evidence="3 4" key="1">
    <citation type="journal article" date="2012" name="Int. J. Syst. Evol. Microbiol.">
        <title>Vibrio caribbeanicus sp. nov., isolated from the marine sponge Scleritoderma cyanea.</title>
        <authorList>
            <person name="Hoffmann M."/>
            <person name="Monday S.R."/>
            <person name="Allard M.W."/>
            <person name="Strain E.A."/>
            <person name="Whittaker P."/>
            <person name="Naum M."/>
            <person name="McCarthy P.J."/>
            <person name="Lopez J.V."/>
            <person name="Fischer M."/>
            <person name="Brown E.W."/>
        </authorList>
    </citation>
    <scope>NUCLEOTIDE SEQUENCE [LARGE SCALE GENOMIC DNA]</scope>
    <source>
        <strain evidence="4">DSMZ 21326</strain>
    </source>
</reference>
<dbReference type="GeneID" id="95571441"/>
<feature type="transmembrane region" description="Helical" evidence="1">
    <location>
        <begin position="311"/>
        <end position="331"/>
    </location>
</feature>
<dbReference type="eggNOG" id="COG0671">
    <property type="taxonomic scope" value="Bacteria"/>
</dbReference>
<organism evidence="3 4">
    <name type="scientific">Vibrio sinaloensis DSM 21326</name>
    <dbReference type="NCBI Taxonomy" id="945550"/>
    <lineage>
        <taxon>Bacteria</taxon>
        <taxon>Pseudomonadati</taxon>
        <taxon>Pseudomonadota</taxon>
        <taxon>Gammaproteobacteria</taxon>
        <taxon>Vibrionales</taxon>
        <taxon>Vibrionaceae</taxon>
        <taxon>Vibrio</taxon>
        <taxon>Vibrio oreintalis group</taxon>
    </lineage>
</organism>
<keyword evidence="1" id="KW-1133">Transmembrane helix</keyword>
<dbReference type="InterPro" id="IPR026841">
    <property type="entry name" value="Aur1/Ipt1"/>
</dbReference>
<accession>E8MD29</accession>
<dbReference type="RefSeq" id="WP_008081346.1">
    <property type="nucleotide sequence ID" value="NZ_AEVT01000117.1"/>
</dbReference>
<name>E8MD29_PHOS4</name>
<dbReference type="OrthoDB" id="9816314at2"/>
<feature type="transmembrane region" description="Helical" evidence="1">
    <location>
        <begin position="282"/>
        <end position="304"/>
    </location>
</feature>
<keyword evidence="1" id="KW-0812">Transmembrane</keyword>
<feature type="transmembrane region" description="Helical" evidence="1">
    <location>
        <begin position="203"/>
        <end position="222"/>
    </location>
</feature>
<evidence type="ECO:0000256" key="1">
    <source>
        <dbReference type="SAM" id="Phobius"/>
    </source>
</evidence>
<feature type="transmembrane region" description="Helical" evidence="1">
    <location>
        <begin position="337"/>
        <end position="355"/>
    </location>
</feature>
<feature type="transmembrane region" description="Helical" evidence="1">
    <location>
        <begin position="61"/>
        <end position="82"/>
    </location>
</feature>
<feature type="transmembrane region" description="Helical" evidence="1">
    <location>
        <begin position="103"/>
        <end position="126"/>
    </location>
</feature>
<proteinExistence type="predicted"/>
<dbReference type="Pfam" id="PF14378">
    <property type="entry name" value="PAP2_3"/>
    <property type="match status" value="1"/>
</dbReference>
<dbReference type="GO" id="GO:0016020">
    <property type="term" value="C:membrane"/>
    <property type="evidence" value="ECO:0007669"/>
    <property type="project" value="UniProtKB-SubCell"/>
</dbReference>
<dbReference type="EMBL" id="AEVT01000117">
    <property type="protein sequence ID" value="EGA68205.1"/>
    <property type="molecule type" value="Genomic_DNA"/>
</dbReference>
<sequence>MPILTSDNRHQQWLDIKTTLQQDRLLYAYVFVTTLALYLMSQSVTLESKIEYDAFTYLETLISICYVTFLSWSTGYYLYLAYHKTPHPLVVYIKTLLGFFNPLSKAVSFILLVLALNLTFSCYTYLKSIIPDIKPFQYDLLFYHLDNWLHFGTDPWQLTHQWFSSIYSTFVINFLYNLWFLLMWGSVLFFIVRRDIARLRNQYLVTFMASWLFIGGISATLLSSAGPCYSHLVDSELNHYLPLMDRLMQQSISLETKGLPPLWALDVQDMLWLKYLGRESGVGSGISAMPSMHVSIAVLMALGAYQLNRKLGYLMWLYVVAIQIGSVHLAWHYAIDGYLSIVLTLILWKLCGVLARKVQVTN</sequence>
<dbReference type="AlphaFoldDB" id="E8MD29"/>